<sequence length="76" mass="8090">MPCLKGARRVRSSGAFLFATLFSMGRRSLTPSPDALLLGVGALCWLVNLVHWLPSIAVGVRRLHDIGGPAGGCWSD</sequence>
<name>A0A4U8Z7S8_METTU</name>
<keyword evidence="1" id="KW-1133">Transmembrane helix</keyword>
<dbReference type="RefSeq" id="WP_134493405.1">
    <property type="nucleotide sequence ID" value="NZ_LR536452.1"/>
</dbReference>
<dbReference type="GO" id="GO:0016020">
    <property type="term" value="C:membrane"/>
    <property type="evidence" value="ECO:0007669"/>
    <property type="project" value="InterPro"/>
</dbReference>
<accession>A0A4U8Z7S8</accession>
<dbReference type="InterPro" id="IPR008523">
    <property type="entry name" value="DUF805"/>
</dbReference>
<reference evidence="2 3" key="1">
    <citation type="submission" date="2019-03" db="EMBL/GenBank/DDBJ databases">
        <authorList>
            <person name="Kox A.R. M."/>
        </authorList>
    </citation>
    <scope>NUCLEOTIDE SEQUENCE [LARGE SCALE GENOMIC DNA]</scope>
    <source>
        <strain evidence="2">MTUNDRAET4 annotated genome</strain>
        <plasmid evidence="3">3</plasmid>
    </source>
</reference>
<keyword evidence="1" id="KW-0812">Transmembrane</keyword>
<geneLocation type="plasmid" evidence="2 3">
    <name>3</name>
</geneLocation>
<protein>
    <submittedName>
        <fullName evidence="2">Uncharacterized protein</fullName>
    </submittedName>
</protein>
<dbReference type="KEGG" id="mtun:MTUNDRAET4_0150.2"/>
<dbReference type="AlphaFoldDB" id="A0A4U8Z7S8"/>
<feature type="transmembrane region" description="Helical" evidence="1">
    <location>
        <begin position="35"/>
        <end position="53"/>
    </location>
</feature>
<dbReference type="Proteomes" id="UP000294360">
    <property type="component" value="Plasmid 3"/>
</dbReference>
<dbReference type="OrthoDB" id="9812349at2"/>
<dbReference type="EMBL" id="LR536452">
    <property type="protein sequence ID" value="VFU17611.1"/>
    <property type="molecule type" value="Genomic_DNA"/>
</dbReference>
<dbReference type="Pfam" id="PF05656">
    <property type="entry name" value="DUF805"/>
    <property type="match status" value="1"/>
</dbReference>
<keyword evidence="1" id="KW-0472">Membrane</keyword>
<proteinExistence type="predicted"/>
<evidence type="ECO:0000313" key="2">
    <source>
        <dbReference type="EMBL" id="VFU17611.1"/>
    </source>
</evidence>
<organism evidence="2 3">
    <name type="scientific">Methylocella tundrae</name>
    <dbReference type="NCBI Taxonomy" id="227605"/>
    <lineage>
        <taxon>Bacteria</taxon>
        <taxon>Pseudomonadati</taxon>
        <taxon>Pseudomonadota</taxon>
        <taxon>Alphaproteobacteria</taxon>
        <taxon>Hyphomicrobiales</taxon>
        <taxon>Beijerinckiaceae</taxon>
        <taxon>Methylocella</taxon>
    </lineage>
</organism>
<keyword evidence="2" id="KW-0614">Plasmid</keyword>
<evidence type="ECO:0000256" key="1">
    <source>
        <dbReference type="SAM" id="Phobius"/>
    </source>
</evidence>
<gene>
    <name evidence="2" type="ORF">MTUNDRAET4_0150</name>
</gene>
<evidence type="ECO:0000313" key="3">
    <source>
        <dbReference type="Proteomes" id="UP000294360"/>
    </source>
</evidence>